<gene>
    <name evidence="5" type="ORF">SAMN04488094_102266</name>
</gene>
<dbReference type="STRING" id="441112.SAMN04488094_102266"/>
<dbReference type="InterPro" id="IPR011711">
    <property type="entry name" value="GntR_C"/>
</dbReference>
<name>A0A1I1FT91_9RHOB</name>
<protein>
    <submittedName>
        <fullName evidence="5">Transcriptional regulator, GntR family</fullName>
    </submittedName>
</protein>
<dbReference type="SMART" id="SM00895">
    <property type="entry name" value="FCD"/>
    <property type="match status" value="1"/>
</dbReference>
<dbReference type="InterPro" id="IPR008920">
    <property type="entry name" value="TF_FadR/GntR_C"/>
</dbReference>
<accession>A0A1I1FT91</accession>
<dbReference type="Proteomes" id="UP000198728">
    <property type="component" value="Unassembled WGS sequence"/>
</dbReference>
<dbReference type="RefSeq" id="WP_093359632.1">
    <property type="nucleotide sequence ID" value="NZ_FOLG01000002.1"/>
</dbReference>
<dbReference type="SMART" id="SM00345">
    <property type="entry name" value="HTH_GNTR"/>
    <property type="match status" value="1"/>
</dbReference>
<evidence type="ECO:0000313" key="6">
    <source>
        <dbReference type="Proteomes" id="UP000198728"/>
    </source>
</evidence>
<dbReference type="SUPFAM" id="SSF48008">
    <property type="entry name" value="GntR ligand-binding domain-like"/>
    <property type="match status" value="1"/>
</dbReference>
<dbReference type="GO" id="GO:0003677">
    <property type="term" value="F:DNA binding"/>
    <property type="evidence" value="ECO:0007669"/>
    <property type="project" value="UniProtKB-KW"/>
</dbReference>
<dbReference type="PROSITE" id="PS50949">
    <property type="entry name" value="HTH_GNTR"/>
    <property type="match status" value="1"/>
</dbReference>
<keyword evidence="1" id="KW-0805">Transcription regulation</keyword>
<dbReference type="CDD" id="cd07377">
    <property type="entry name" value="WHTH_GntR"/>
    <property type="match status" value="1"/>
</dbReference>
<dbReference type="Gene3D" id="1.20.120.530">
    <property type="entry name" value="GntR ligand-binding domain-like"/>
    <property type="match status" value="1"/>
</dbReference>
<dbReference type="Gene3D" id="1.10.10.10">
    <property type="entry name" value="Winged helix-like DNA-binding domain superfamily/Winged helix DNA-binding domain"/>
    <property type="match status" value="1"/>
</dbReference>
<dbReference type="OrthoDB" id="9788098at2"/>
<dbReference type="SUPFAM" id="SSF46785">
    <property type="entry name" value="Winged helix' DNA-binding domain"/>
    <property type="match status" value="1"/>
</dbReference>
<dbReference type="InterPro" id="IPR036390">
    <property type="entry name" value="WH_DNA-bd_sf"/>
</dbReference>
<organism evidence="5 6">
    <name type="scientific">Tropicimonas isoalkanivorans</name>
    <dbReference type="NCBI Taxonomy" id="441112"/>
    <lineage>
        <taxon>Bacteria</taxon>
        <taxon>Pseudomonadati</taxon>
        <taxon>Pseudomonadota</taxon>
        <taxon>Alphaproteobacteria</taxon>
        <taxon>Rhodobacterales</taxon>
        <taxon>Roseobacteraceae</taxon>
        <taxon>Tropicimonas</taxon>
    </lineage>
</organism>
<proteinExistence type="predicted"/>
<dbReference type="Pfam" id="PF00392">
    <property type="entry name" value="GntR"/>
    <property type="match status" value="1"/>
</dbReference>
<evidence type="ECO:0000313" key="5">
    <source>
        <dbReference type="EMBL" id="SFC02252.1"/>
    </source>
</evidence>
<keyword evidence="6" id="KW-1185">Reference proteome</keyword>
<dbReference type="EMBL" id="FOLG01000002">
    <property type="protein sequence ID" value="SFC02252.1"/>
    <property type="molecule type" value="Genomic_DNA"/>
</dbReference>
<reference evidence="5 6" key="1">
    <citation type="submission" date="2016-10" db="EMBL/GenBank/DDBJ databases">
        <authorList>
            <person name="de Groot N.N."/>
        </authorList>
    </citation>
    <scope>NUCLEOTIDE SEQUENCE [LARGE SCALE GENOMIC DNA]</scope>
    <source>
        <strain evidence="5 6">DSM 19548</strain>
    </source>
</reference>
<dbReference type="InterPro" id="IPR036388">
    <property type="entry name" value="WH-like_DNA-bd_sf"/>
</dbReference>
<dbReference type="Pfam" id="PF07729">
    <property type="entry name" value="FCD"/>
    <property type="match status" value="1"/>
</dbReference>
<evidence type="ECO:0000259" key="4">
    <source>
        <dbReference type="PROSITE" id="PS50949"/>
    </source>
</evidence>
<dbReference type="AlphaFoldDB" id="A0A1I1FT91"/>
<evidence type="ECO:0000256" key="1">
    <source>
        <dbReference type="ARBA" id="ARBA00023015"/>
    </source>
</evidence>
<dbReference type="InterPro" id="IPR000524">
    <property type="entry name" value="Tscrpt_reg_HTH_GntR"/>
</dbReference>
<feature type="domain" description="HTH gntR-type" evidence="4">
    <location>
        <begin position="16"/>
        <end position="83"/>
    </location>
</feature>
<sequence>MSSSPNLASLEPIPRPSVADQVFEKLHNQIIWLELPPETRLSEVEVARALDVSRQPVRDAFYRLSKLGFLVIRPQRATTVSQISLRYVREATFVRTALELEVFRVACDTLGEADYDRLQEIIDLQKVAVGKGARGNFHELDDAFHQALCDCTQHPFTWQMIRESKAHMDRVRLLSLSFGSHQAVEDHLNLFEALKSRDKDLAQELIRTHLGRIHDQLGRIRSEHPQYFADEDV</sequence>
<evidence type="ECO:0000256" key="3">
    <source>
        <dbReference type="ARBA" id="ARBA00023163"/>
    </source>
</evidence>
<keyword evidence="3" id="KW-0804">Transcription</keyword>
<dbReference type="GO" id="GO:0003700">
    <property type="term" value="F:DNA-binding transcription factor activity"/>
    <property type="evidence" value="ECO:0007669"/>
    <property type="project" value="InterPro"/>
</dbReference>
<keyword evidence="2" id="KW-0238">DNA-binding</keyword>
<dbReference type="PANTHER" id="PTHR43537">
    <property type="entry name" value="TRANSCRIPTIONAL REGULATOR, GNTR FAMILY"/>
    <property type="match status" value="1"/>
</dbReference>
<evidence type="ECO:0000256" key="2">
    <source>
        <dbReference type="ARBA" id="ARBA00023125"/>
    </source>
</evidence>
<dbReference type="PANTHER" id="PTHR43537:SF6">
    <property type="entry name" value="HTH-TYPE TRANSCRIPTIONAL REPRESSOR RSPR"/>
    <property type="match status" value="1"/>
</dbReference>